<protein>
    <submittedName>
        <fullName evidence="2">3-oxoacyl-ACP reductase</fullName>
    </submittedName>
</protein>
<dbReference type="EMBL" id="JBHZQA010000005">
    <property type="protein sequence ID" value="MFE3848200.1"/>
    <property type="molecule type" value="Genomic_DNA"/>
</dbReference>
<dbReference type="RefSeq" id="WP_379857967.1">
    <property type="nucleotide sequence ID" value="NZ_JBHZQA010000005.1"/>
</dbReference>
<evidence type="ECO:0000256" key="1">
    <source>
        <dbReference type="SAM" id="SignalP"/>
    </source>
</evidence>
<dbReference type="Proteomes" id="UP001600039">
    <property type="component" value="Unassembled WGS sequence"/>
</dbReference>
<name>A0ABW6HMX4_9FLAO</name>
<organism evidence="2 3">
    <name type="scientific">Flavobacterium fructosi</name>
    <dbReference type="NCBI Taxonomy" id="3230416"/>
    <lineage>
        <taxon>Bacteria</taxon>
        <taxon>Pseudomonadati</taxon>
        <taxon>Bacteroidota</taxon>
        <taxon>Flavobacteriia</taxon>
        <taxon>Flavobacteriales</taxon>
        <taxon>Flavobacteriaceae</taxon>
        <taxon>Flavobacterium</taxon>
    </lineage>
</organism>
<proteinExistence type="predicted"/>
<sequence length="81" mass="8190">MKKAILTIGLFSLVMVLTSFTTQESNTTTKSDTNINIVGGTGTSQGNVKVDIVGGTGTSQGNVKVDIVGGTGTSQGNVKVD</sequence>
<comment type="caution">
    <text evidence="2">The sequence shown here is derived from an EMBL/GenBank/DDBJ whole genome shotgun (WGS) entry which is preliminary data.</text>
</comment>
<reference evidence="2 3" key="1">
    <citation type="submission" date="2024-06" db="EMBL/GenBank/DDBJ databases">
        <title>Flavobacterium spp. isolated from glacier.</title>
        <authorList>
            <person name="Han D."/>
        </authorList>
    </citation>
    <scope>NUCLEOTIDE SEQUENCE [LARGE SCALE GENOMIC DNA]</scope>
    <source>
        <strain evidence="2 3">LB3P45</strain>
    </source>
</reference>
<feature type="chain" id="PRO_5046755461" evidence="1">
    <location>
        <begin position="22"/>
        <end position="81"/>
    </location>
</feature>
<evidence type="ECO:0000313" key="2">
    <source>
        <dbReference type="EMBL" id="MFE3848200.1"/>
    </source>
</evidence>
<keyword evidence="1" id="KW-0732">Signal</keyword>
<accession>A0ABW6HMX4</accession>
<evidence type="ECO:0000313" key="3">
    <source>
        <dbReference type="Proteomes" id="UP001600039"/>
    </source>
</evidence>
<feature type="signal peptide" evidence="1">
    <location>
        <begin position="1"/>
        <end position="21"/>
    </location>
</feature>
<keyword evidence="3" id="KW-1185">Reference proteome</keyword>
<gene>
    <name evidence="2" type="ORF">ACFX5D_09540</name>
</gene>